<evidence type="ECO:0000256" key="10">
    <source>
        <dbReference type="ARBA" id="ARBA00022989"/>
    </source>
</evidence>
<evidence type="ECO:0000256" key="9">
    <source>
        <dbReference type="ARBA" id="ARBA00022833"/>
    </source>
</evidence>
<dbReference type="InterPro" id="IPR008915">
    <property type="entry name" value="Peptidase_M50"/>
</dbReference>
<evidence type="ECO:0000256" key="5">
    <source>
        <dbReference type="ARBA" id="ARBA00022670"/>
    </source>
</evidence>
<feature type="transmembrane region" description="Helical" evidence="13">
    <location>
        <begin position="58"/>
        <end position="76"/>
    </location>
</feature>
<dbReference type="InterPro" id="IPR052348">
    <property type="entry name" value="Metallopeptidase_M50B"/>
</dbReference>
<sequence>MNDLIQTVAVYALPVLFAITLHEAAHAYAAKLFGDNTAYSMGRMTLDPLKHIDPMGTILIPIVLYFATAGSFLIGYAKPVPIEFGRLRRPKRDMAWVALAGPGANLVMAAMWVAALWIYLLADANVKFLLAMIQAGIKTNLVIMAFNLFPIPPLDGGRVLTSMLPNRQAYQFSRIEPYGFFIVMALVITKVIYSWWMAPVMGATAWLLSLLTPFSFGQFYGFLWTPIF</sequence>
<evidence type="ECO:0000313" key="16">
    <source>
        <dbReference type="Proteomes" id="UP000462435"/>
    </source>
</evidence>
<keyword evidence="10 13" id="KW-1133">Transmembrane helix</keyword>
<feature type="transmembrane region" description="Helical" evidence="13">
    <location>
        <begin position="96"/>
        <end position="122"/>
    </location>
</feature>
<dbReference type="Pfam" id="PF02163">
    <property type="entry name" value="Peptidase_M50"/>
    <property type="match status" value="1"/>
</dbReference>
<keyword evidence="6 13" id="KW-0812">Transmembrane</keyword>
<comment type="cofactor">
    <cofactor evidence="1">
        <name>Zn(2+)</name>
        <dbReference type="ChEBI" id="CHEBI:29105"/>
    </cofactor>
</comment>
<keyword evidence="9" id="KW-0862">Zinc</keyword>
<feature type="transmembrane region" description="Helical" evidence="13">
    <location>
        <begin position="178"/>
        <end position="197"/>
    </location>
</feature>
<dbReference type="GO" id="GO:0006508">
    <property type="term" value="P:proteolysis"/>
    <property type="evidence" value="ECO:0007669"/>
    <property type="project" value="UniProtKB-KW"/>
</dbReference>
<accession>A0A7V8JU84</accession>
<evidence type="ECO:0000256" key="2">
    <source>
        <dbReference type="ARBA" id="ARBA00004651"/>
    </source>
</evidence>
<dbReference type="GO" id="GO:0008237">
    <property type="term" value="F:metallopeptidase activity"/>
    <property type="evidence" value="ECO:0007669"/>
    <property type="project" value="UniProtKB-KW"/>
</dbReference>
<keyword evidence="11 15" id="KW-0482">Metalloprotease</keyword>
<evidence type="ECO:0000256" key="3">
    <source>
        <dbReference type="ARBA" id="ARBA00007931"/>
    </source>
</evidence>
<name>A0A7V8JU84_9BURK</name>
<dbReference type="AlphaFoldDB" id="A0A7V8JU84"/>
<dbReference type="InterPro" id="IPR044537">
    <property type="entry name" value="Rip2-like"/>
</dbReference>
<comment type="caution">
    <text evidence="15">The sequence shown here is derived from an EMBL/GenBank/DDBJ whole genome shotgun (WGS) entry which is preliminary data.</text>
</comment>
<gene>
    <name evidence="15" type="primary">rip2</name>
    <name evidence="15" type="ORF">GAK35_01984</name>
</gene>
<keyword evidence="4" id="KW-1003">Cell membrane</keyword>
<evidence type="ECO:0000256" key="11">
    <source>
        <dbReference type="ARBA" id="ARBA00023049"/>
    </source>
</evidence>
<organism evidence="15 16">
    <name type="scientific">Herbaspirillum frisingense</name>
    <dbReference type="NCBI Taxonomy" id="92645"/>
    <lineage>
        <taxon>Bacteria</taxon>
        <taxon>Pseudomonadati</taxon>
        <taxon>Pseudomonadota</taxon>
        <taxon>Betaproteobacteria</taxon>
        <taxon>Burkholderiales</taxon>
        <taxon>Oxalobacteraceae</taxon>
        <taxon>Herbaspirillum</taxon>
    </lineage>
</organism>
<dbReference type="Proteomes" id="UP000462435">
    <property type="component" value="Unassembled WGS sequence"/>
</dbReference>
<evidence type="ECO:0000256" key="6">
    <source>
        <dbReference type="ARBA" id="ARBA00022692"/>
    </source>
</evidence>
<evidence type="ECO:0000256" key="1">
    <source>
        <dbReference type="ARBA" id="ARBA00001947"/>
    </source>
</evidence>
<reference evidence="16" key="1">
    <citation type="journal article" date="2020" name="MBio">
        <title>Horizontal gene transfer to a defensive symbiont with a reduced genome amongst a multipartite beetle microbiome.</title>
        <authorList>
            <person name="Waterworth S.C."/>
            <person name="Florez L.V."/>
            <person name="Rees E.R."/>
            <person name="Hertweck C."/>
            <person name="Kaltenpoth M."/>
            <person name="Kwan J.C."/>
        </authorList>
    </citation>
    <scope>NUCLEOTIDE SEQUENCE [LARGE SCALE GENOMIC DNA]</scope>
</reference>
<comment type="similarity">
    <text evidence="3">Belongs to the peptidase M50B family.</text>
</comment>
<evidence type="ECO:0000256" key="8">
    <source>
        <dbReference type="ARBA" id="ARBA00022801"/>
    </source>
</evidence>
<evidence type="ECO:0000313" key="15">
    <source>
        <dbReference type="EMBL" id="KAF1043931.1"/>
    </source>
</evidence>
<dbReference type="GO" id="GO:0005886">
    <property type="term" value="C:plasma membrane"/>
    <property type="evidence" value="ECO:0007669"/>
    <property type="project" value="UniProtKB-SubCell"/>
</dbReference>
<evidence type="ECO:0000259" key="14">
    <source>
        <dbReference type="Pfam" id="PF02163"/>
    </source>
</evidence>
<dbReference type="CDD" id="cd06158">
    <property type="entry name" value="S2P-M50_like_1"/>
    <property type="match status" value="1"/>
</dbReference>
<keyword evidence="8" id="KW-0378">Hydrolase</keyword>
<dbReference type="PANTHER" id="PTHR35864:SF1">
    <property type="entry name" value="ZINC METALLOPROTEASE YWHC-RELATED"/>
    <property type="match status" value="1"/>
</dbReference>
<keyword evidence="5 15" id="KW-0645">Protease</keyword>
<dbReference type="EMBL" id="WNDX01000051">
    <property type="protein sequence ID" value="KAF1043931.1"/>
    <property type="molecule type" value="Genomic_DNA"/>
</dbReference>
<comment type="subcellular location">
    <subcellularLocation>
        <location evidence="2">Cell membrane</location>
        <topology evidence="2">Multi-pass membrane protein</topology>
    </subcellularLocation>
</comment>
<protein>
    <submittedName>
        <fullName evidence="15">Putative zinc metalloprotease Rip2</fullName>
    </submittedName>
</protein>
<dbReference type="PANTHER" id="PTHR35864">
    <property type="entry name" value="ZINC METALLOPROTEASE MJ0611-RELATED"/>
    <property type="match status" value="1"/>
</dbReference>
<evidence type="ECO:0000256" key="7">
    <source>
        <dbReference type="ARBA" id="ARBA00022723"/>
    </source>
</evidence>
<feature type="transmembrane region" description="Helical" evidence="13">
    <location>
        <begin position="203"/>
        <end position="223"/>
    </location>
</feature>
<proteinExistence type="inferred from homology"/>
<feature type="domain" description="Peptidase M50" evidence="14">
    <location>
        <begin position="129"/>
        <end position="188"/>
    </location>
</feature>
<feature type="transmembrane region" description="Helical" evidence="13">
    <location>
        <begin position="128"/>
        <end position="149"/>
    </location>
</feature>
<keyword evidence="7" id="KW-0479">Metal-binding</keyword>
<dbReference type="GO" id="GO:0046872">
    <property type="term" value="F:metal ion binding"/>
    <property type="evidence" value="ECO:0007669"/>
    <property type="project" value="UniProtKB-KW"/>
</dbReference>
<evidence type="ECO:0000256" key="4">
    <source>
        <dbReference type="ARBA" id="ARBA00022475"/>
    </source>
</evidence>
<evidence type="ECO:0000256" key="13">
    <source>
        <dbReference type="SAM" id="Phobius"/>
    </source>
</evidence>
<keyword evidence="12 13" id="KW-0472">Membrane</keyword>
<evidence type="ECO:0000256" key="12">
    <source>
        <dbReference type="ARBA" id="ARBA00023136"/>
    </source>
</evidence>